<accession>A0A849KVX0</accession>
<keyword evidence="4 6" id="KW-1133">Transmembrane helix</keyword>
<keyword evidence="5 6" id="KW-0472">Membrane</keyword>
<feature type="transmembrane region" description="Helical" evidence="6">
    <location>
        <begin position="112"/>
        <end position="133"/>
    </location>
</feature>
<reference evidence="8 9" key="1">
    <citation type="submission" date="2020-05" db="EMBL/GenBank/DDBJ databases">
        <title>Gimesia benthica sp. nov., a novel planctomycete isolated from a deep-sea water sample of the Northwest Indian Ocean.</title>
        <authorList>
            <person name="Wang J."/>
            <person name="Ruan C."/>
            <person name="Song L."/>
            <person name="Zhu Y."/>
            <person name="Li A."/>
            <person name="Zheng X."/>
            <person name="Wang L."/>
            <person name="Lu Z."/>
            <person name="Huang Y."/>
            <person name="Du W."/>
            <person name="Zhou Y."/>
            <person name="Huang L."/>
            <person name="Dai X."/>
        </authorList>
    </citation>
    <scope>NUCLEOTIDE SEQUENCE [LARGE SCALE GENOMIC DNA]</scope>
    <source>
        <strain evidence="8 9">YYQ-30</strain>
    </source>
</reference>
<feature type="transmembrane region" description="Helical" evidence="6">
    <location>
        <begin position="290"/>
        <end position="307"/>
    </location>
</feature>
<comment type="similarity">
    <text evidence="2">Belongs to the EamA transporter family.</text>
</comment>
<organism evidence="8 9">
    <name type="scientific">Halovulum dunhuangense</name>
    <dbReference type="NCBI Taxonomy" id="1505036"/>
    <lineage>
        <taxon>Bacteria</taxon>
        <taxon>Pseudomonadati</taxon>
        <taxon>Pseudomonadota</taxon>
        <taxon>Alphaproteobacteria</taxon>
        <taxon>Rhodobacterales</taxon>
        <taxon>Paracoccaceae</taxon>
        <taxon>Halovulum</taxon>
    </lineage>
</organism>
<evidence type="ECO:0000256" key="3">
    <source>
        <dbReference type="ARBA" id="ARBA00022692"/>
    </source>
</evidence>
<proteinExistence type="inferred from homology"/>
<evidence type="ECO:0000313" key="9">
    <source>
        <dbReference type="Proteomes" id="UP000572377"/>
    </source>
</evidence>
<keyword evidence="9" id="KW-1185">Reference proteome</keyword>
<evidence type="ECO:0000259" key="7">
    <source>
        <dbReference type="Pfam" id="PF00892"/>
    </source>
</evidence>
<dbReference type="EMBL" id="JABFBC010000001">
    <property type="protein sequence ID" value="NNU79598.1"/>
    <property type="molecule type" value="Genomic_DNA"/>
</dbReference>
<gene>
    <name evidence="8" type="ORF">HMH01_04010</name>
</gene>
<evidence type="ECO:0000256" key="1">
    <source>
        <dbReference type="ARBA" id="ARBA00004141"/>
    </source>
</evidence>
<comment type="caution">
    <text evidence="8">The sequence shown here is derived from an EMBL/GenBank/DDBJ whole genome shotgun (WGS) entry which is preliminary data.</text>
</comment>
<keyword evidence="3 6" id="KW-0812">Transmembrane</keyword>
<dbReference type="InterPro" id="IPR037185">
    <property type="entry name" value="EmrE-like"/>
</dbReference>
<feature type="transmembrane region" description="Helical" evidence="6">
    <location>
        <begin position="140"/>
        <end position="157"/>
    </location>
</feature>
<feature type="transmembrane region" description="Helical" evidence="6">
    <location>
        <begin position="53"/>
        <end position="73"/>
    </location>
</feature>
<feature type="transmembrane region" description="Helical" evidence="6">
    <location>
        <begin position="199"/>
        <end position="223"/>
    </location>
</feature>
<dbReference type="PANTHER" id="PTHR32322:SF2">
    <property type="entry name" value="EAMA DOMAIN-CONTAINING PROTEIN"/>
    <property type="match status" value="1"/>
</dbReference>
<feature type="transmembrane region" description="Helical" evidence="6">
    <location>
        <begin position="265"/>
        <end position="284"/>
    </location>
</feature>
<feature type="transmembrane region" description="Helical" evidence="6">
    <location>
        <begin position="229"/>
        <end position="253"/>
    </location>
</feature>
<dbReference type="Pfam" id="PF00892">
    <property type="entry name" value="EamA"/>
    <property type="match status" value="2"/>
</dbReference>
<evidence type="ECO:0000313" key="8">
    <source>
        <dbReference type="EMBL" id="NNU79598.1"/>
    </source>
</evidence>
<dbReference type="RefSeq" id="WP_171322717.1">
    <property type="nucleotide sequence ID" value="NZ_JABFBC010000001.1"/>
</dbReference>
<evidence type="ECO:0000256" key="6">
    <source>
        <dbReference type="SAM" id="Phobius"/>
    </source>
</evidence>
<protein>
    <submittedName>
        <fullName evidence="8">DMT family transporter</fullName>
    </submittedName>
</protein>
<feature type="domain" description="EamA" evidence="7">
    <location>
        <begin position="24"/>
        <end position="156"/>
    </location>
</feature>
<evidence type="ECO:0000256" key="5">
    <source>
        <dbReference type="ARBA" id="ARBA00023136"/>
    </source>
</evidence>
<comment type="subcellular location">
    <subcellularLocation>
        <location evidence="1">Membrane</location>
        <topology evidence="1">Multi-pass membrane protein</topology>
    </subcellularLocation>
</comment>
<evidence type="ECO:0000256" key="2">
    <source>
        <dbReference type="ARBA" id="ARBA00007362"/>
    </source>
</evidence>
<dbReference type="PANTHER" id="PTHR32322">
    <property type="entry name" value="INNER MEMBRANE TRANSPORTER"/>
    <property type="match status" value="1"/>
</dbReference>
<dbReference type="GO" id="GO:0016020">
    <property type="term" value="C:membrane"/>
    <property type="evidence" value="ECO:0007669"/>
    <property type="project" value="UniProtKB-SubCell"/>
</dbReference>
<name>A0A849KVX0_9RHOB</name>
<feature type="domain" description="EamA" evidence="7">
    <location>
        <begin position="172"/>
        <end position="307"/>
    </location>
</feature>
<dbReference type="InterPro" id="IPR050638">
    <property type="entry name" value="AA-Vitamin_Transporters"/>
</dbReference>
<sequence length="309" mass="32328">MPPTDATSAQRSPASVLPGPEAAKGHLAMLAFSAMVAGSFSLGSMAAPEIDPLALTAVRFLLAALVIGGIVAARGIARRAHFRAGWRYLVLGGLFATYFVLMFEGLKTAPPIATSAIFTLTPILSAGFGWLVLRQVTTRRMALALAIAGLGAVWVIFDADLAALARLDLGRGEVIYFLGCIAHALYAPMVPRLGRGEPVLVLTFGMLIGGTLCLGVVGGPAVLATDWLALPAIVWITLFYISFIAGAATFLLIQYAAFRLPSAKVMAYTYLTPSFVILWEGALGNGWPPLGVLAGVAAVIGGLFLLLKD</sequence>
<feature type="transmembrane region" description="Helical" evidence="6">
    <location>
        <begin position="169"/>
        <end position="187"/>
    </location>
</feature>
<dbReference type="Proteomes" id="UP000572377">
    <property type="component" value="Unassembled WGS sequence"/>
</dbReference>
<dbReference type="SUPFAM" id="SSF103481">
    <property type="entry name" value="Multidrug resistance efflux transporter EmrE"/>
    <property type="match status" value="2"/>
</dbReference>
<feature type="transmembrane region" description="Helical" evidence="6">
    <location>
        <begin position="85"/>
        <end position="106"/>
    </location>
</feature>
<dbReference type="InterPro" id="IPR000620">
    <property type="entry name" value="EamA_dom"/>
</dbReference>
<dbReference type="AlphaFoldDB" id="A0A849KVX0"/>
<evidence type="ECO:0000256" key="4">
    <source>
        <dbReference type="ARBA" id="ARBA00022989"/>
    </source>
</evidence>